<evidence type="ECO:0000256" key="3">
    <source>
        <dbReference type="ARBA" id="ARBA00023157"/>
    </source>
</evidence>
<keyword evidence="1" id="KW-0732">Signal</keyword>
<feature type="domain" description="Ig-like" evidence="5">
    <location>
        <begin position="66"/>
        <end position="151"/>
    </location>
</feature>
<dbReference type="PANTHER" id="PTHR12231">
    <property type="entry name" value="CTX-RELATED TYPE I TRANSMEMBRANE PROTEIN"/>
    <property type="match status" value="1"/>
</dbReference>
<dbReference type="FunFam" id="2.60.40.10:FF:000032">
    <property type="entry name" value="palladin isoform X1"/>
    <property type="match status" value="1"/>
</dbReference>
<reference evidence="6" key="1">
    <citation type="journal article" date="2023" name="G3 (Bethesda)">
        <title>A reference genome for the long-term kleptoplast-retaining sea slug Elysia crispata morphotype clarki.</title>
        <authorList>
            <person name="Eastman K.E."/>
            <person name="Pendleton A.L."/>
            <person name="Shaikh M.A."/>
            <person name="Suttiyut T."/>
            <person name="Ogas R."/>
            <person name="Tomko P."/>
            <person name="Gavelis G."/>
            <person name="Widhalm J.R."/>
            <person name="Wisecaver J.H."/>
        </authorList>
    </citation>
    <scope>NUCLEOTIDE SEQUENCE</scope>
    <source>
        <strain evidence="6">ECLA1</strain>
    </source>
</reference>
<name>A0AAE0YYY0_9GAST</name>
<evidence type="ECO:0000313" key="7">
    <source>
        <dbReference type="Proteomes" id="UP001283361"/>
    </source>
</evidence>
<dbReference type="InterPro" id="IPR036179">
    <property type="entry name" value="Ig-like_dom_sf"/>
</dbReference>
<dbReference type="PROSITE" id="PS50835">
    <property type="entry name" value="IG_LIKE"/>
    <property type="match status" value="1"/>
</dbReference>
<dbReference type="InterPro" id="IPR003599">
    <property type="entry name" value="Ig_sub"/>
</dbReference>
<dbReference type="InterPro" id="IPR003598">
    <property type="entry name" value="Ig_sub2"/>
</dbReference>
<sequence>MDHDGATTLTISLRGFGALTPHSTLHTPHSTLISLIRLLVPVRFNVGFWRFLLLKGNNLRNWNVPPSVTKSSPHTINVEVGSNYTLFCEGSGSPEPTVTWSKDGLPLADTRKTAVLGNQVKLVGITRRDGGMYTCNFDNAAGSISQPITVVVEDPDPGNGGVYTRDYPGGEVLNILTHRVLECLGC</sequence>
<dbReference type="PANTHER" id="PTHR12231:SF253">
    <property type="entry name" value="DPR-INTERACTING PROTEIN ETA, ISOFORM B-RELATED"/>
    <property type="match status" value="1"/>
</dbReference>
<dbReference type="InterPro" id="IPR051170">
    <property type="entry name" value="Neural/epithelial_adhesion"/>
</dbReference>
<keyword evidence="7" id="KW-1185">Reference proteome</keyword>
<gene>
    <name evidence="6" type="ORF">RRG08_018491</name>
</gene>
<evidence type="ECO:0000256" key="1">
    <source>
        <dbReference type="ARBA" id="ARBA00022729"/>
    </source>
</evidence>
<dbReference type="InterPro" id="IPR007110">
    <property type="entry name" value="Ig-like_dom"/>
</dbReference>
<comment type="caution">
    <text evidence="6">The sequence shown here is derived from an EMBL/GenBank/DDBJ whole genome shotgun (WGS) entry which is preliminary data.</text>
</comment>
<dbReference type="GO" id="GO:0043005">
    <property type="term" value="C:neuron projection"/>
    <property type="evidence" value="ECO:0007669"/>
    <property type="project" value="TreeGrafter"/>
</dbReference>
<evidence type="ECO:0000256" key="4">
    <source>
        <dbReference type="ARBA" id="ARBA00023319"/>
    </source>
</evidence>
<dbReference type="Gene3D" id="2.60.40.10">
    <property type="entry name" value="Immunoglobulins"/>
    <property type="match status" value="1"/>
</dbReference>
<dbReference type="EMBL" id="JAWDGP010005070">
    <property type="protein sequence ID" value="KAK3759818.1"/>
    <property type="molecule type" value="Genomic_DNA"/>
</dbReference>
<dbReference type="AlphaFoldDB" id="A0AAE0YYY0"/>
<dbReference type="Pfam" id="PF13927">
    <property type="entry name" value="Ig_3"/>
    <property type="match status" value="1"/>
</dbReference>
<evidence type="ECO:0000256" key="2">
    <source>
        <dbReference type="ARBA" id="ARBA00022737"/>
    </source>
</evidence>
<keyword evidence="4" id="KW-0393">Immunoglobulin domain</keyword>
<dbReference type="Proteomes" id="UP001283361">
    <property type="component" value="Unassembled WGS sequence"/>
</dbReference>
<keyword evidence="3" id="KW-1015">Disulfide bond</keyword>
<evidence type="ECO:0000259" key="5">
    <source>
        <dbReference type="PROSITE" id="PS50835"/>
    </source>
</evidence>
<proteinExistence type="predicted"/>
<dbReference type="SMART" id="SM00408">
    <property type="entry name" value="IGc2"/>
    <property type="match status" value="1"/>
</dbReference>
<evidence type="ECO:0000313" key="6">
    <source>
        <dbReference type="EMBL" id="KAK3759818.1"/>
    </source>
</evidence>
<dbReference type="InterPro" id="IPR013783">
    <property type="entry name" value="Ig-like_fold"/>
</dbReference>
<protein>
    <recommendedName>
        <fullName evidence="5">Ig-like domain-containing protein</fullName>
    </recommendedName>
</protein>
<accession>A0AAE0YYY0</accession>
<keyword evidence="2" id="KW-0677">Repeat</keyword>
<dbReference type="SMART" id="SM00409">
    <property type="entry name" value="IG"/>
    <property type="match status" value="1"/>
</dbReference>
<organism evidence="6 7">
    <name type="scientific">Elysia crispata</name>
    <name type="common">lettuce slug</name>
    <dbReference type="NCBI Taxonomy" id="231223"/>
    <lineage>
        <taxon>Eukaryota</taxon>
        <taxon>Metazoa</taxon>
        <taxon>Spiralia</taxon>
        <taxon>Lophotrochozoa</taxon>
        <taxon>Mollusca</taxon>
        <taxon>Gastropoda</taxon>
        <taxon>Heterobranchia</taxon>
        <taxon>Euthyneura</taxon>
        <taxon>Panpulmonata</taxon>
        <taxon>Sacoglossa</taxon>
        <taxon>Placobranchoidea</taxon>
        <taxon>Plakobranchidae</taxon>
        <taxon>Elysia</taxon>
    </lineage>
</organism>
<dbReference type="SUPFAM" id="SSF48726">
    <property type="entry name" value="Immunoglobulin"/>
    <property type="match status" value="1"/>
</dbReference>